<feature type="transmembrane region" description="Helical" evidence="8">
    <location>
        <begin position="76"/>
        <end position="99"/>
    </location>
</feature>
<keyword evidence="6 8" id="KW-1133">Transmembrane helix</keyword>
<evidence type="ECO:0000313" key="11">
    <source>
        <dbReference type="Proteomes" id="UP001277761"/>
    </source>
</evidence>
<dbReference type="PRINTS" id="PR01386">
    <property type="entry name" value="CCMCBIOGNSIS"/>
</dbReference>
<feature type="domain" description="Cytochrome c assembly protein" evidence="9">
    <location>
        <begin position="14"/>
        <end position="171"/>
    </location>
</feature>
<evidence type="ECO:0000256" key="4">
    <source>
        <dbReference type="ARBA" id="ARBA00022692"/>
    </source>
</evidence>
<name>A0ABU4VL97_9ACTN</name>
<comment type="similarity">
    <text evidence="2">Belongs to the CcmC/CycZ/HelC family.</text>
</comment>
<evidence type="ECO:0000256" key="8">
    <source>
        <dbReference type="SAM" id="Phobius"/>
    </source>
</evidence>
<reference evidence="10 11" key="1">
    <citation type="submission" date="2023-11" db="EMBL/GenBank/DDBJ databases">
        <authorList>
            <person name="Xu M."/>
            <person name="Jiang T."/>
        </authorList>
    </citation>
    <scope>NUCLEOTIDE SEQUENCE [LARGE SCALE GENOMIC DNA]</scope>
    <source>
        <strain evidence="10 11">SD</strain>
    </source>
</reference>
<protein>
    <recommendedName>
        <fullName evidence="3">Heme exporter protein C</fullName>
    </recommendedName>
</protein>
<feature type="transmembrane region" description="Helical" evidence="8">
    <location>
        <begin position="7"/>
        <end position="31"/>
    </location>
</feature>
<evidence type="ECO:0000256" key="6">
    <source>
        <dbReference type="ARBA" id="ARBA00022989"/>
    </source>
</evidence>
<evidence type="ECO:0000259" key="9">
    <source>
        <dbReference type="Pfam" id="PF01578"/>
    </source>
</evidence>
<evidence type="ECO:0000313" key="10">
    <source>
        <dbReference type="EMBL" id="MDX8152631.1"/>
    </source>
</evidence>
<comment type="subcellular location">
    <subcellularLocation>
        <location evidence="1">Membrane</location>
        <topology evidence="1">Multi-pass membrane protein</topology>
    </subcellularLocation>
</comment>
<evidence type="ECO:0000256" key="7">
    <source>
        <dbReference type="ARBA" id="ARBA00023136"/>
    </source>
</evidence>
<keyword evidence="7 8" id="KW-0472">Membrane</keyword>
<evidence type="ECO:0000256" key="5">
    <source>
        <dbReference type="ARBA" id="ARBA00022748"/>
    </source>
</evidence>
<dbReference type="InterPro" id="IPR045062">
    <property type="entry name" value="Cyt_c_biogenesis_CcsA/CcmC"/>
</dbReference>
<keyword evidence="5" id="KW-0201">Cytochrome c-type biogenesis</keyword>
<accession>A0ABU4VL97</accession>
<sequence>MSHARRLLPLTIVTTVLVVVWVVVSVAVAPTDQTEGIRQRLTYLHPAFAILTLASFVAGAVFGWKHLSSDRPLDDLKAYVAVHLGQVFCAISLITGAIWGKAAWGAWWDWGEPVLVTFLIIFLLYATYQPMRFAIEDPERQARTASVFAVAAGFFAPVCFGVVRMTTNVLHPQPLNDPGSNLPGSAGLAFGLSVLAIGALLVTLWHLELVHKSTRIRLRALQRRVEGEDAVPPVARSSSPVTL</sequence>
<dbReference type="PANTHER" id="PTHR30071:SF1">
    <property type="entry name" value="CYTOCHROME B_B6 PROTEIN-RELATED"/>
    <property type="match status" value="1"/>
</dbReference>
<comment type="caution">
    <text evidence="10">The sequence shown here is derived from an EMBL/GenBank/DDBJ whole genome shotgun (WGS) entry which is preliminary data.</text>
</comment>
<dbReference type="Proteomes" id="UP001277761">
    <property type="component" value="Unassembled WGS sequence"/>
</dbReference>
<dbReference type="Pfam" id="PF01578">
    <property type="entry name" value="Cytochrom_C_asm"/>
    <property type="match status" value="1"/>
</dbReference>
<feature type="transmembrane region" description="Helical" evidence="8">
    <location>
        <begin position="105"/>
        <end position="126"/>
    </location>
</feature>
<dbReference type="RefSeq" id="WP_319954787.1">
    <property type="nucleotide sequence ID" value="NZ_JAXAVX010000007.1"/>
</dbReference>
<organism evidence="10 11">
    <name type="scientific">Patulibacter brassicae</name>
    <dbReference type="NCBI Taxonomy" id="1705717"/>
    <lineage>
        <taxon>Bacteria</taxon>
        <taxon>Bacillati</taxon>
        <taxon>Actinomycetota</taxon>
        <taxon>Thermoleophilia</taxon>
        <taxon>Solirubrobacterales</taxon>
        <taxon>Patulibacteraceae</taxon>
        <taxon>Patulibacter</taxon>
    </lineage>
</organism>
<dbReference type="InterPro" id="IPR003557">
    <property type="entry name" value="Cyt_c_biogenesis_CcmC"/>
</dbReference>
<keyword evidence="4 8" id="KW-0812">Transmembrane</keyword>
<evidence type="ECO:0000256" key="2">
    <source>
        <dbReference type="ARBA" id="ARBA00005840"/>
    </source>
</evidence>
<gene>
    <name evidence="10" type="primary">ccsA</name>
    <name evidence="10" type="ORF">SK069_13580</name>
</gene>
<keyword evidence="11" id="KW-1185">Reference proteome</keyword>
<dbReference type="InterPro" id="IPR002541">
    <property type="entry name" value="Cyt_c_assembly"/>
</dbReference>
<evidence type="ECO:0000256" key="3">
    <source>
        <dbReference type="ARBA" id="ARBA00016463"/>
    </source>
</evidence>
<evidence type="ECO:0000256" key="1">
    <source>
        <dbReference type="ARBA" id="ARBA00004141"/>
    </source>
</evidence>
<feature type="transmembrane region" description="Helical" evidence="8">
    <location>
        <begin position="147"/>
        <end position="166"/>
    </location>
</feature>
<dbReference type="PANTHER" id="PTHR30071">
    <property type="entry name" value="HEME EXPORTER PROTEIN C"/>
    <property type="match status" value="1"/>
</dbReference>
<proteinExistence type="inferred from homology"/>
<dbReference type="EMBL" id="JAXAVX010000007">
    <property type="protein sequence ID" value="MDX8152631.1"/>
    <property type="molecule type" value="Genomic_DNA"/>
</dbReference>
<feature type="transmembrane region" description="Helical" evidence="8">
    <location>
        <begin position="43"/>
        <end position="64"/>
    </location>
</feature>
<feature type="transmembrane region" description="Helical" evidence="8">
    <location>
        <begin position="186"/>
        <end position="207"/>
    </location>
</feature>